<dbReference type="AlphaFoldDB" id="A0A8T1U5C3"/>
<evidence type="ECO:0000313" key="2">
    <source>
        <dbReference type="EMBL" id="KAG6955706.1"/>
    </source>
</evidence>
<reference evidence="2" key="1">
    <citation type="submission" date="2021-01" db="EMBL/GenBank/DDBJ databases">
        <title>Phytophthora aleatoria, a newly-described species from Pinus radiata is distinct from Phytophthora cactorum isolates based on comparative genomics.</title>
        <authorList>
            <person name="Mcdougal R."/>
            <person name="Panda P."/>
            <person name="Williams N."/>
            <person name="Studholme D.J."/>
        </authorList>
    </citation>
    <scope>NUCLEOTIDE SEQUENCE</scope>
    <source>
        <strain evidence="2">NZFS 3830</strain>
    </source>
</reference>
<comment type="caution">
    <text evidence="2">The sequence shown here is derived from an EMBL/GenBank/DDBJ whole genome shotgun (WGS) entry which is preliminary data.</text>
</comment>
<keyword evidence="1" id="KW-1133">Transmembrane helix</keyword>
<feature type="transmembrane region" description="Helical" evidence="1">
    <location>
        <begin position="76"/>
        <end position="96"/>
    </location>
</feature>
<accession>A0A8T1U5C3</accession>
<dbReference type="Proteomes" id="UP000688947">
    <property type="component" value="Unassembled WGS sequence"/>
</dbReference>
<name>A0A8T1U5C3_9STRA</name>
<protein>
    <submittedName>
        <fullName evidence="2">Uncharacterized protein</fullName>
    </submittedName>
</protein>
<gene>
    <name evidence="2" type="ORF">JG687_00011024</name>
</gene>
<sequence>MTNVPYGEKTERRMQLLERAAEHAMPCIILRLVNKMAWHCALSVASWGAGGVRDLAVLLYTKSTLASTDCRHLDIAFLKILITGTRICFSLLLWPIPKWP</sequence>
<dbReference type="EMBL" id="JAENGZ010000655">
    <property type="protein sequence ID" value="KAG6955706.1"/>
    <property type="molecule type" value="Genomic_DNA"/>
</dbReference>
<proteinExistence type="predicted"/>
<keyword evidence="1" id="KW-0812">Transmembrane</keyword>
<organism evidence="2 3">
    <name type="scientific">Phytophthora cactorum</name>
    <dbReference type="NCBI Taxonomy" id="29920"/>
    <lineage>
        <taxon>Eukaryota</taxon>
        <taxon>Sar</taxon>
        <taxon>Stramenopiles</taxon>
        <taxon>Oomycota</taxon>
        <taxon>Peronosporomycetes</taxon>
        <taxon>Peronosporales</taxon>
        <taxon>Peronosporaceae</taxon>
        <taxon>Phytophthora</taxon>
    </lineage>
</organism>
<dbReference type="OrthoDB" id="89078at2759"/>
<evidence type="ECO:0000313" key="3">
    <source>
        <dbReference type="Proteomes" id="UP000688947"/>
    </source>
</evidence>
<keyword evidence="1" id="KW-0472">Membrane</keyword>
<evidence type="ECO:0000256" key="1">
    <source>
        <dbReference type="SAM" id="Phobius"/>
    </source>
</evidence>